<comment type="caution">
    <text evidence="2">The sequence shown here is derived from an EMBL/GenBank/DDBJ whole genome shotgun (WGS) entry which is preliminary data.</text>
</comment>
<sequence>MKPQSRTFITQRTQSSGTDFTNEMERTQSVLNSVNEDMQNANIHHTEKLRQIENRKNNLVAKQVQLNNRRQEVAEYVRQQQRVQAGLIRQNKDKCQQVLEKIGEINEMIDATAGAAALAEYMHLKTQQYKIFQDLAADVYFDMTANQRPVTDAALQSGLVRELQYLSECEQFLKNMNEKLQREQDQTQLKMDATDNQSAQTALQTIQLQRDQDSLRVSLNQQIDVLQTELQKYQTLNQRQAQHKEQMVLLLHQATTNLSVIQSSLGSLMQRVSPFAEPRHSMLAERATYKELLGTDEKLKAQADIYFQRANGTVLREDCEKLVLGANLDQKLREVYKMSLFMQDFQSVMELVGK</sequence>
<feature type="coiled-coil region" evidence="1">
    <location>
        <begin position="35"/>
        <end position="69"/>
    </location>
</feature>
<name>A0AA86NR21_9EUKA</name>
<keyword evidence="1" id="KW-0175">Coiled coil</keyword>
<evidence type="ECO:0000313" key="3">
    <source>
        <dbReference type="EMBL" id="CAL6086089.1"/>
    </source>
</evidence>
<reference evidence="3 4" key="2">
    <citation type="submission" date="2024-07" db="EMBL/GenBank/DDBJ databases">
        <authorList>
            <person name="Akdeniz Z."/>
        </authorList>
    </citation>
    <scope>NUCLEOTIDE SEQUENCE [LARGE SCALE GENOMIC DNA]</scope>
</reference>
<proteinExistence type="predicted"/>
<feature type="coiled-coil region" evidence="1">
    <location>
        <begin position="166"/>
        <end position="246"/>
    </location>
</feature>
<dbReference type="AlphaFoldDB" id="A0AA86NR21"/>
<protein>
    <submittedName>
        <fullName evidence="2">Uncharacterized protein</fullName>
    </submittedName>
</protein>
<dbReference type="Proteomes" id="UP001642409">
    <property type="component" value="Unassembled WGS sequence"/>
</dbReference>
<organism evidence="2">
    <name type="scientific">Hexamita inflata</name>
    <dbReference type="NCBI Taxonomy" id="28002"/>
    <lineage>
        <taxon>Eukaryota</taxon>
        <taxon>Metamonada</taxon>
        <taxon>Diplomonadida</taxon>
        <taxon>Hexamitidae</taxon>
        <taxon>Hexamitinae</taxon>
        <taxon>Hexamita</taxon>
    </lineage>
</organism>
<reference evidence="2" key="1">
    <citation type="submission" date="2023-06" db="EMBL/GenBank/DDBJ databases">
        <authorList>
            <person name="Kurt Z."/>
        </authorList>
    </citation>
    <scope>NUCLEOTIDE SEQUENCE</scope>
</reference>
<evidence type="ECO:0000313" key="2">
    <source>
        <dbReference type="EMBL" id="CAI9924293.1"/>
    </source>
</evidence>
<accession>A0AA86NR21</accession>
<gene>
    <name evidence="2" type="ORF">HINF_LOCUS11938</name>
    <name evidence="3" type="ORF">HINF_LOCUS62994</name>
</gene>
<dbReference type="EMBL" id="CAXDID020000390">
    <property type="protein sequence ID" value="CAL6086089.1"/>
    <property type="molecule type" value="Genomic_DNA"/>
</dbReference>
<dbReference type="EMBL" id="CATOUU010000309">
    <property type="protein sequence ID" value="CAI9924293.1"/>
    <property type="molecule type" value="Genomic_DNA"/>
</dbReference>
<keyword evidence="4" id="KW-1185">Reference proteome</keyword>
<evidence type="ECO:0000256" key="1">
    <source>
        <dbReference type="SAM" id="Coils"/>
    </source>
</evidence>
<evidence type="ECO:0000313" key="4">
    <source>
        <dbReference type="Proteomes" id="UP001642409"/>
    </source>
</evidence>